<evidence type="ECO:0000256" key="1">
    <source>
        <dbReference type="ARBA" id="ARBA00004225"/>
    </source>
</evidence>
<accession>A0A191ZRE4</accession>
<comment type="similarity">
    <text evidence="2 15">Belongs to the complex I subunit 6 family.</text>
</comment>
<dbReference type="InterPro" id="IPR001457">
    <property type="entry name" value="NADH_UbQ/plastoQ_OxRdtase_su6"/>
</dbReference>
<comment type="subcellular location">
    <subcellularLocation>
        <location evidence="1 15">Mitochondrion membrane</location>
        <topology evidence="1 15">Multi-pass membrane protein</topology>
    </subcellularLocation>
</comment>
<dbReference type="PANTHER" id="PTHR11435:SF1">
    <property type="entry name" value="NADH-UBIQUINONE OXIDOREDUCTASE CHAIN 6"/>
    <property type="match status" value="1"/>
</dbReference>
<evidence type="ECO:0000256" key="5">
    <source>
        <dbReference type="ARBA" id="ARBA00022448"/>
    </source>
</evidence>
<keyword evidence="6 15" id="KW-0679">Respiratory chain</keyword>
<feature type="transmembrane region" description="Helical" evidence="15">
    <location>
        <begin position="133"/>
        <end position="157"/>
    </location>
</feature>
<reference evidence="16" key="1">
    <citation type="journal article" date="2016" name="Mol. Ecol. Resour.">
        <title>Lessons from genome skimming of arthropod-preserving ethanol.</title>
        <authorList>
            <person name="Linard B."/>
            <person name="Arribas P."/>
            <person name="Andujar C."/>
            <person name="Crampton-Platt A."/>
            <person name="Vogler A.P."/>
        </authorList>
    </citation>
    <scope>NUCLEOTIDE SEQUENCE</scope>
</reference>
<comment type="catalytic activity">
    <reaction evidence="14 15">
        <text>a ubiquinone + NADH + 5 H(+)(in) = a ubiquinol + NAD(+) + 4 H(+)(out)</text>
        <dbReference type="Rhea" id="RHEA:29091"/>
        <dbReference type="Rhea" id="RHEA-COMP:9565"/>
        <dbReference type="Rhea" id="RHEA-COMP:9566"/>
        <dbReference type="ChEBI" id="CHEBI:15378"/>
        <dbReference type="ChEBI" id="CHEBI:16389"/>
        <dbReference type="ChEBI" id="CHEBI:17976"/>
        <dbReference type="ChEBI" id="CHEBI:57540"/>
        <dbReference type="ChEBI" id="CHEBI:57945"/>
        <dbReference type="EC" id="7.1.1.2"/>
    </reaction>
</comment>
<keyword evidence="9 15" id="KW-0249">Electron transport</keyword>
<comment type="function">
    <text evidence="15">Core subunit of the mitochondrial membrane respiratory chain NADH dehydrogenase (Complex I) which catalyzes electron transfer from NADH through the respiratory chain, using ubiquinone as an electron acceptor. Essential for the catalytic activity and assembly of complex I.</text>
</comment>
<evidence type="ECO:0000256" key="9">
    <source>
        <dbReference type="ARBA" id="ARBA00022982"/>
    </source>
</evidence>
<evidence type="ECO:0000256" key="13">
    <source>
        <dbReference type="ARBA" id="ARBA00023136"/>
    </source>
</evidence>
<evidence type="ECO:0000256" key="8">
    <source>
        <dbReference type="ARBA" id="ARBA00022967"/>
    </source>
</evidence>
<keyword evidence="15" id="KW-0830">Ubiquinone</keyword>
<keyword evidence="11 15" id="KW-0520">NAD</keyword>
<evidence type="ECO:0000256" key="2">
    <source>
        <dbReference type="ARBA" id="ARBA00005698"/>
    </source>
</evidence>
<dbReference type="GO" id="GO:0008137">
    <property type="term" value="F:NADH dehydrogenase (ubiquinone) activity"/>
    <property type="evidence" value="ECO:0007669"/>
    <property type="project" value="UniProtKB-UniRule"/>
</dbReference>
<dbReference type="EMBL" id="KT876891">
    <property type="protein sequence ID" value="ANJ70438.1"/>
    <property type="molecule type" value="Genomic_DNA"/>
</dbReference>
<dbReference type="InterPro" id="IPR050269">
    <property type="entry name" value="ComplexI_Subunit6"/>
</dbReference>
<sequence length="168" mass="19536">MLCMTMIMFNVSLMLSVFIVFTSHPLSMGMTLLLQVICVSLITGLMTYNFWFSYILFLIMIGGMLVLFIYMTSIASNEKFNYSSMLMKLFLMLTIIMLPTLFLDQTITESWTANMETLNNMKMNLMLSKFMNYPYNMLLFSLIIYLFIALIAVVKISKIKYGPLRQMN</sequence>
<dbReference type="AlphaFoldDB" id="A0A191ZRE4"/>
<evidence type="ECO:0000256" key="15">
    <source>
        <dbReference type="RuleBase" id="RU004430"/>
    </source>
</evidence>
<name>A0A191ZRE4_9COLE</name>
<evidence type="ECO:0000256" key="7">
    <source>
        <dbReference type="ARBA" id="ARBA00022692"/>
    </source>
</evidence>
<evidence type="ECO:0000256" key="10">
    <source>
        <dbReference type="ARBA" id="ARBA00022989"/>
    </source>
</evidence>
<keyword evidence="7 15" id="KW-0812">Transmembrane</keyword>
<geneLocation type="mitochondrion" evidence="16"/>
<keyword evidence="10 15" id="KW-1133">Transmembrane helix</keyword>
<dbReference type="Pfam" id="PF00499">
    <property type="entry name" value="Oxidored_q3"/>
    <property type="match status" value="1"/>
</dbReference>
<dbReference type="GO" id="GO:0031966">
    <property type="term" value="C:mitochondrial membrane"/>
    <property type="evidence" value="ECO:0007669"/>
    <property type="project" value="UniProtKB-SubCell"/>
</dbReference>
<feature type="transmembrane region" description="Helical" evidence="15">
    <location>
        <begin position="85"/>
        <end position="103"/>
    </location>
</feature>
<evidence type="ECO:0000256" key="11">
    <source>
        <dbReference type="ARBA" id="ARBA00023027"/>
    </source>
</evidence>
<dbReference type="EC" id="7.1.1.2" evidence="3 15"/>
<keyword evidence="13 15" id="KW-0472">Membrane</keyword>
<evidence type="ECO:0000256" key="6">
    <source>
        <dbReference type="ARBA" id="ARBA00022660"/>
    </source>
</evidence>
<proteinExistence type="inferred from homology"/>
<dbReference type="PANTHER" id="PTHR11435">
    <property type="entry name" value="NADH UBIQUINONE OXIDOREDUCTASE SUBUNIT ND6"/>
    <property type="match status" value="1"/>
</dbReference>
<evidence type="ECO:0000256" key="12">
    <source>
        <dbReference type="ARBA" id="ARBA00023128"/>
    </source>
</evidence>
<evidence type="ECO:0000313" key="16">
    <source>
        <dbReference type="EMBL" id="ANJ70438.1"/>
    </source>
</evidence>
<gene>
    <name evidence="16" type="primary">nad6</name>
</gene>
<evidence type="ECO:0000256" key="4">
    <source>
        <dbReference type="ARBA" id="ARBA00021095"/>
    </source>
</evidence>
<keyword evidence="5 15" id="KW-0813">Transport</keyword>
<feature type="transmembrane region" description="Helical" evidence="15">
    <location>
        <begin position="50"/>
        <end position="73"/>
    </location>
</feature>
<keyword evidence="8 15" id="KW-1278">Translocase</keyword>
<organism evidence="16">
    <name type="scientific">Helochares sp. BMNH1425100</name>
    <dbReference type="NCBI Taxonomy" id="2558027"/>
    <lineage>
        <taxon>Eukaryota</taxon>
        <taxon>Metazoa</taxon>
        <taxon>Ecdysozoa</taxon>
        <taxon>Arthropoda</taxon>
        <taxon>Hexapoda</taxon>
        <taxon>Insecta</taxon>
        <taxon>Pterygota</taxon>
        <taxon>Neoptera</taxon>
        <taxon>Endopterygota</taxon>
        <taxon>Coleoptera</taxon>
        <taxon>Polyphaga</taxon>
        <taxon>Staphyliniformia</taxon>
        <taxon>Hydrophilidae</taxon>
        <taxon>Acidocerinae</taxon>
        <taxon>Helochares</taxon>
    </lineage>
</organism>
<evidence type="ECO:0000256" key="14">
    <source>
        <dbReference type="ARBA" id="ARBA00049551"/>
    </source>
</evidence>
<protein>
    <recommendedName>
        <fullName evidence="4 15">NADH-ubiquinone oxidoreductase chain 6</fullName>
        <ecNumber evidence="3 15">7.1.1.2</ecNumber>
    </recommendedName>
</protein>
<keyword evidence="12 15" id="KW-0496">Mitochondrion</keyword>
<evidence type="ECO:0000256" key="3">
    <source>
        <dbReference type="ARBA" id="ARBA00012944"/>
    </source>
</evidence>